<dbReference type="Pfam" id="PF13385">
    <property type="entry name" value="Laminin_G_3"/>
    <property type="match status" value="1"/>
</dbReference>
<gene>
    <name evidence="4" type="ORF">RSA3_05615</name>
</gene>
<dbReference type="InterPro" id="IPR006558">
    <property type="entry name" value="LamG-like"/>
</dbReference>
<organism evidence="4 5">
    <name type="scientific">Microbacterium testaceum</name>
    <name type="common">Aureobacterium testaceum</name>
    <name type="synonym">Brevibacterium testaceum</name>
    <dbReference type="NCBI Taxonomy" id="2033"/>
    <lineage>
        <taxon>Bacteria</taxon>
        <taxon>Bacillati</taxon>
        <taxon>Actinomycetota</taxon>
        <taxon>Actinomycetes</taxon>
        <taxon>Micrococcales</taxon>
        <taxon>Microbacteriaceae</taxon>
        <taxon>Microbacterium</taxon>
    </lineage>
</organism>
<feature type="domain" description="LamG-like jellyroll fold" evidence="3">
    <location>
        <begin position="141"/>
        <end position="292"/>
    </location>
</feature>
<accession>A0A147F9G4</accession>
<proteinExistence type="predicted"/>
<dbReference type="SUPFAM" id="SSF49899">
    <property type="entry name" value="Concanavalin A-like lectins/glucanases"/>
    <property type="match status" value="1"/>
</dbReference>
<keyword evidence="1" id="KW-0732">Signal</keyword>
<dbReference type="Proteomes" id="UP000072189">
    <property type="component" value="Unassembled WGS sequence"/>
</dbReference>
<dbReference type="SMART" id="SM00560">
    <property type="entry name" value="LamGL"/>
    <property type="match status" value="1"/>
</dbReference>
<evidence type="ECO:0000313" key="5">
    <source>
        <dbReference type="Proteomes" id="UP000072189"/>
    </source>
</evidence>
<protein>
    <recommendedName>
        <fullName evidence="3">LamG-like jellyroll fold domain-containing protein</fullName>
    </recommendedName>
</protein>
<keyword evidence="2" id="KW-1015">Disulfide bond</keyword>
<dbReference type="InterPro" id="IPR013320">
    <property type="entry name" value="ConA-like_dom_sf"/>
</dbReference>
<reference evidence="4 5" key="1">
    <citation type="journal article" date="2016" name="Front. Microbiol.">
        <title>Genomic Resource of Rice Seed Associated Bacteria.</title>
        <authorList>
            <person name="Midha S."/>
            <person name="Bansal K."/>
            <person name="Sharma S."/>
            <person name="Kumar N."/>
            <person name="Patil P.P."/>
            <person name="Chaudhry V."/>
            <person name="Patil P.B."/>
        </authorList>
    </citation>
    <scope>NUCLEOTIDE SEQUENCE [LARGE SCALE GENOMIC DNA]</scope>
    <source>
        <strain evidence="4 5">RSA3</strain>
    </source>
</reference>
<evidence type="ECO:0000256" key="2">
    <source>
        <dbReference type="ARBA" id="ARBA00023157"/>
    </source>
</evidence>
<dbReference type="AlphaFoldDB" id="A0A147F9G4"/>
<dbReference type="PATRIC" id="fig|2033.7.peg.1721"/>
<sequence length="302" mass="31447">MPDGRRARPDRRGGRIVVPLVILTVLAVAALTTFSATGANLTARVTNSKDTAGTNAFFTCRDAALAVGTSATKGAYALTPTNTPAKTENDLSGSVPRRATYAIAPTSSASVGCLRDSPSTSVSFNGTSQCLSVPGSVTNPNTFTIEAWFRAPSTGRGKIIGFGDANQSAADGHYDRHVYLDQTGRIVFGVYPGSVRTISTPAGRSYADGAWHAVVASLSSAGMTLYVDGSLVATNTSITTGENFSGYWKIGCGNLTAWANGTSNGSIDWSGPSFFTGEIQFAAIYTRALSVDEVRSHYAAGR</sequence>
<evidence type="ECO:0000259" key="3">
    <source>
        <dbReference type="SMART" id="SM00560"/>
    </source>
</evidence>
<evidence type="ECO:0000256" key="1">
    <source>
        <dbReference type="ARBA" id="ARBA00022729"/>
    </source>
</evidence>
<dbReference type="Gene3D" id="2.60.120.200">
    <property type="match status" value="1"/>
</dbReference>
<dbReference type="EMBL" id="LDRV01000031">
    <property type="protein sequence ID" value="KTS13249.1"/>
    <property type="molecule type" value="Genomic_DNA"/>
</dbReference>
<comment type="caution">
    <text evidence="4">The sequence shown here is derived from an EMBL/GenBank/DDBJ whole genome shotgun (WGS) entry which is preliminary data.</text>
</comment>
<dbReference type="CDD" id="cd00110">
    <property type="entry name" value="LamG"/>
    <property type="match status" value="1"/>
</dbReference>
<name>A0A147F9G4_MICTE</name>
<evidence type="ECO:0000313" key="4">
    <source>
        <dbReference type="EMBL" id="KTS13249.1"/>
    </source>
</evidence>
<dbReference type="InterPro" id="IPR001791">
    <property type="entry name" value="Laminin_G"/>
</dbReference>